<evidence type="ECO:0000256" key="4">
    <source>
        <dbReference type="ARBA" id="ARBA00022827"/>
    </source>
</evidence>
<dbReference type="Gene3D" id="3.40.462.20">
    <property type="match status" value="1"/>
</dbReference>
<dbReference type="InterPro" id="IPR016167">
    <property type="entry name" value="FAD-bd_PCMH_sub1"/>
</dbReference>
<feature type="compositionally biased region" description="Basic and acidic residues" evidence="6">
    <location>
        <begin position="122"/>
        <end position="143"/>
    </location>
</feature>
<dbReference type="InterPro" id="IPR012951">
    <property type="entry name" value="BBE"/>
</dbReference>
<sequence length="714" mass="77087">MVLELQDAVQGEVITRDNPKYPRSVYTFNRGLRSPAQLVARPVDAQDVSAIILFCNKHGLHPSAKAGGYGTHGWSVAGDVVIDLGGMRDMHFSADKIKIREWEKTRGSKGKEVQVEPPVAGQRRDRSNSKGEEDVDRRQRPKVDGANSCKAALDGEAPKIELRTSSRAPPAARPLMDISIPSPTLHLNGGFGYSPDSPAQTPRHNTPFSFGSSRTNYDAYTPFQSQSSSVNPYGMSAATSWTLFPPTPSPSAGPFNFGPSSSASSSSGFSPSYSGPPVAPATNGAPLLGLSYPHPHAYVLSSPGVPQKHIDNFSSSHQLPALTNSGTRILVPYHVPLAAHPVGSAVVFLAGFGFQSRLRGLSIDNLVEVEMVLADGRIVIVNENENKDLWWAVRGCGPAFGIVTRYVIKAYPIPIVFAGNLLYKFNPATTPSLIAHYRDTIKSSPRSLYANVLLTAGPPGQAGIVVIQICFFGPRSEGQPILDAILSWPGEACLLNEVAEKSFLSQQDSVERVLRSSGGEGSGEGGMEGRSWFLRSAMIKGLGDDVISETVRRFAETTDGCTWLFELAGGALAEFDEGCISPETREAGFTVVAFHKWPSFGGDEDCIKTGETWIQDVMGPIAAGGPLPSFAERCEKLARITATYGQDNFARLCQLKQVYDPNGLFRHTLWPLRKDGGPVMRPGDEGLDRPFEEFPRAHRVQLQDGKREAGGTHA</sequence>
<feature type="region of interest" description="Disordered" evidence="6">
    <location>
        <begin position="103"/>
        <end position="210"/>
    </location>
</feature>
<evidence type="ECO:0000256" key="3">
    <source>
        <dbReference type="ARBA" id="ARBA00022630"/>
    </source>
</evidence>
<dbReference type="OrthoDB" id="9996127at2759"/>
<keyword evidence="4" id="KW-0274">FAD</keyword>
<dbReference type="GO" id="GO:0016491">
    <property type="term" value="F:oxidoreductase activity"/>
    <property type="evidence" value="ECO:0007669"/>
    <property type="project" value="UniProtKB-KW"/>
</dbReference>
<dbReference type="PANTHER" id="PTHR42973">
    <property type="entry name" value="BINDING OXIDOREDUCTASE, PUTATIVE (AFU_ORTHOLOGUE AFUA_1G17690)-RELATED"/>
    <property type="match status" value="1"/>
</dbReference>
<reference evidence="8 9" key="1">
    <citation type="journal article" date="2016" name="Mol. Biol. Evol.">
        <title>Comparative Genomics of Early-Diverging Mushroom-Forming Fungi Provides Insights into the Origins of Lignocellulose Decay Capabilities.</title>
        <authorList>
            <person name="Nagy L.G."/>
            <person name="Riley R."/>
            <person name="Tritt A."/>
            <person name="Adam C."/>
            <person name="Daum C."/>
            <person name="Floudas D."/>
            <person name="Sun H."/>
            <person name="Yadav J.S."/>
            <person name="Pangilinan J."/>
            <person name="Larsson K.H."/>
            <person name="Matsuura K."/>
            <person name="Barry K."/>
            <person name="Labutti K."/>
            <person name="Kuo R."/>
            <person name="Ohm R.A."/>
            <person name="Bhattacharya S.S."/>
            <person name="Shirouzu T."/>
            <person name="Yoshinaga Y."/>
            <person name="Martin F.M."/>
            <person name="Grigoriev I.V."/>
            <person name="Hibbett D.S."/>
        </authorList>
    </citation>
    <scope>NUCLEOTIDE SEQUENCE [LARGE SCALE GENOMIC DNA]</scope>
    <source>
        <strain evidence="8 9">HHB12733</strain>
    </source>
</reference>
<proteinExistence type="inferred from homology"/>
<name>A0A165CJQ9_9BASI</name>
<dbReference type="Gene3D" id="3.30.465.10">
    <property type="match status" value="1"/>
</dbReference>
<accession>A0A165CJQ9</accession>
<dbReference type="GO" id="GO:0050660">
    <property type="term" value="F:flavin adenine dinucleotide binding"/>
    <property type="evidence" value="ECO:0007669"/>
    <property type="project" value="InterPro"/>
</dbReference>
<feature type="compositionally biased region" description="Basic and acidic residues" evidence="6">
    <location>
        <begin position="103"/>
        <end position="114"/>
    </location>
</feature>
<evidence type="ECO:0000313" key="9">
    <source>
        <dbReference type="Proteomes" id="UP000076842"/>
    </source>
</evidence>
<evidence type="ECO:0000256" key="2">
    <source>
        <dbReference type="ARBA" id="ARBA00005466"/>
    </source>
</evidence>
<keyword evidence="3" id="KW-0285">Flavoprotein</keyword>
<feature type="compositionally biased region" description="Polar residues" evidence="6">
    <location>
        <begin position="197"/>
        <end position="210"/>
    </location>
</feature>
<evidence type="ECO:0000313" key="8">
    <source>
        <dbReference type="EMBL" id="KZT50920.1"/>
    </source>
</evidence>
<dbReference type="Gene3D" id="3.30.43.10">
    <property type="entry name" value="Uridine Diphospho-n-acetylenolpyruvylglucosamine Reductase, domain 2"/>
    <property type="match status" value="1"/>
</dbReference>
<gene>
    <name evidence="8" type="ORF">CALCODRAFT_504179</name>
</gene>
<evidence type="ECO:0000256" key="1">
    <source>
        <dbReference type="ARBA" id="ARBA00001974"/>
    </source>
</evidence>
<dbReference type="EMBL" id="KV424136">
    <property type="protein sequence ID" value="KZT50920.1"/>
    <property type="molecule type" value="Genomic_DNA"/>
</dbReference>
<protein>
    <recommendedName>
        <fullName evidence="7">Berberine/berberine-like domain-containing protein</fullName>
    </recommendedName>
</protein>
<dbReference type="InParanoid" id="A0A165CJQ9"/>
<dbReference type="InterPro" id="IPR036318">
    <property type="entry name" value="FAD-bd_PCMH-like_sf"/>
</dbReference>
<feature type="domain" description="Berberine/berberine-like" evidence="7">
    <location>
        <begin position="643"/>
        <end position="668"/>
    </location>
</feature>
<dbReference type="PANTHER" id="PTHR42973:SF39">
    <property type="entry name" value="FAD-BINDING PCMH-TYPE DOMAIN-CONTAINING PROTEIN"/>
    <property type="match status" value="1"/>
</dbReference>
<dbReference type="STRING" id="1353952.A0A165CJQ9"/>
<keyword evidence="9" id="KW-1185">Reference proteome</keyword>
<dbReference type="InterPro" id="IPR016169">
    <property type="entry name" value="FAD-bd_PCMH_sub2"/>
</dbReference>
<evidence type="ECO:0000256" key="6">
    <source>
        <dbReference type="SAM" id="MobiDB-lite"/>
    </source>
</evidence>
<dbReference type="SUPFAM" id="SSF56176">
    <property type="entry name" value="FAD-binding/transporter-associated domain-like"/>
    <property type="match status" value="2"/>
</dbReference>
<evidence type="ECO:0000256" key="5">
    <source>
        <dbReference type="ARBA" id="ARBA00023002"/>
    </source>
</evidence>
<dbReference type="InterPro" id="IPR050416">
    <property type="entry name" value="FAD-linked_Oxidoreductase"/>
</dbReference>
<dbReference type="AlphaFoldDB" id="A0A165CJQ9"/>
<keyword evidence="5" id="KW-0560">Oxidoreductase</keyword>
<comment type="cofactor">
    <cofactor evidence="1">
        <name>FAD</name>
        <dbReference type="ChEBI" id="CHEBI:57692"/>
    </cofactor>
</comment>
<organism evidence="8 9">
    <name type="scientific">Calocera cornea HHB12733</name>
    <dbReference type="NCBI Taxonomy" id="1353952"/>
    <lineage>
        <taxon>Eukaryota</taxon>
        <taxon>Fungi</taxon>
        <taxon>Dikarya</taxon>
        <taxon>Basidiomycota</taxon>
        <taxon>Agaricomycotina</taxon>
        <taxon>Dacrymycetes</taxon>
        <taxon>Dacrymycetales</taxon>
        <taxon>Dacrymycetaceae</taxon>
        <taxon>Calocera</taxon>
    </lineage>
</organism>
<dbReference type="Pfam" id="PF08031">
    <property type="entry name" value="BBE"/>
    <property type="match status" value="1"/>
</dbReference>
<evidence type="ECO:0000259" key="7">
    <source>
        <dbReference type="Pfam" id="PF08031"/>
    </source>
</evidence>
<dbReference type="Proteomes" id="UP000076842">
    <property type="component" value="Unassembled WGS sequence"/>
</dbReference>
<comment type="similarity">
    <text evidence="2">Belongs to the oxygen-dependent FAD-linked oxidoreductase family.</text>
</comment>